<protein>
    <submittedName>
        <fullName evidence="2">Uncharacterized protein</fullName>
    </submittedName>
</protein>
<keyword evidence="3" id="KW-1185">Reference proteome</keyword>
<organism evidence="2 3">
    <name type="scientific">Truncatella angustata</name>
    <dbReference type="NCBI Taxonomy" id="152316"/>
    <lineage>
        <taxon>Eukaryota</taxon>
        <taxon>Fungi</taxon>
        <taxon>Dikarya</taxon>
        <taxon>Ascomycota</taxon>
        <taxon>Pezizomycotina</taxon>
        <taxon>Sordariomycetes</taxon>
        <taxon>Xylariomycetidae</taxon>
        <taxon>Amphisphaeriales</taxon>
        <taxon>Sporocadaceae</taxon>
        <taxon>Truncatella</taxon>
    </lineage>
</organism>
<dbReference type="RefSeq" id="XP_045959789.1">
    <property type="nucleotide sequence ID" value="XM_046099862.1"/>
</dbReference>
<gene>
    <name evidence="2" type="ORF">BKA67DRAFT_534442</name>
</gene>
<feature type="region of interest" description="Disordered" evidence="1">
    <location>
        <begin position="26"/>
        <end position="50"/>
    </location>
</feature>
<dbReference type="Proteomes" id="UP000758603">
    <property type="component" value="Unassembled WGS sequence"/>
</dbReference>
<dbReference type="AlphaFoldDB" id="A0A9P8ZZZ7"/>
<proteinExistence type="predicted"/>
<dbReference type="GeneID" id="70128754"/>
<evidence type="ECO:0000313" key="3">
    <source>
        <dbReference type="Proteomes" id="UP000758603"/>
    </source>
</evidence>
<dbReference type="EMBL" id="JAGPXC010000003">
    <property type="protein sequence ID" value="KAH6655524.1"/>
    <property type="molecule type" value="Genomic_DNA"/>
</dbReference>
<evidence type="ECO:0000313" key="2">
    <source>
        <dbReference type="EMBL" id="KAH6655524.1"/>
    </source>
</evidence>
<comment type="caution">
    <text evidence="2">The sequence shown here is derived from an EMBL/GenBank/DDBJ whole genome shotgun (WGS) entry which is preliminary data.</text>
</comment>
<evidence type="ECO:0000256" key="1">
    <source>
        <dbReference type="SAM" id="MobiDB-lite"/>
    </source>
</evidence>
<accession>A0A9P8ZZZ7</accession>
<reference evidence="2" key="1">
    <citation type="journal article" date="2021" name="Nat. Commun.">
        <title>Genetic determinants of endophytism in the Arabidopsis root mycobiome.</title>
        <authorList>
            <person name="Mesny F."/>
            <person name="Miyauchi S."/>
            <person name="Thiergart T."/>
            <person name="Pickel B."/>
            <person name="Atanasova L."/>
            <person name="Karlsson M."/>
            <person name="Huettel B."/>
            <person name="Barry K.W."/>
            <person name="Haridas S."/>
            <person name="Chen C."/>
            <person name="Bauer D."/>
            <person name="Andreopoulos W."/>
            <person name="Pangilinan J."/>
            <person name="LaButti K."/>
            <person name="Riley R."/>
            <person name="Lipzen A."/>
            <person name="Clum A."/>
            <person name="Drula E."/>
            <person name="Henrissat B."/>
            <person name="Kohler A."/>
            <person name="Grigoriev I.V."/>
            <person name="Martin F.M."/>
            <person name="Hacquard S."/>
        </authorList>
    </citation>
    <scope>NUCLEOTIDE SEQUENCE</scope>
    <source>
        <strain evidence="2">MPI-SDFR-AT-0073</strain>
    </source>
</reference>
<sequence>MFETYRPQLDKWKRLRPMSLSTDIKTDAKTGFKGAQTSSRLQIPSPVDERALPLDPSNETYDAPGTAKRETALFSWLLLGCYGEPNRLVANCIRDIRRSLDPIRSLEVDDHCPKPTACDRSSPTLRGFPCTDIKIHHTAQHFFFDQQFVDSFDPRLFANGRKRDR</sequence>
<name>A0A9P8ZZZ7_9PEZI</name>